<dbReference type="NCBIfam" id="TIGR00228">
    <property type="entry name" value="ruvC"/>
    <property type="match status" value="1"/>
</dbReference>
<dbReference type="SUPFAM" id="SSF53098">
    <property type="entry name" value="Ribonuclease H-like"/>
    <property type="match status" value="1"/>
</dbReference>
<dbReference type="Gene3D" id="3.30.420.10">
    <property type="entry name" value="Ribonuclease H-like superfamily/Ribonuclease H"/>
    <property type="match status" value="1"/>
</dbReference>
<dbReference type="GO" id="GO:0003677">
    <property type="term" value="F:DNA binding"/>
    <property type="evidence" value="ECO:0007669"/>
    <property type="project" value="UniProtKB-KW"/>
</dbReference>
<dbReference type="InterPro" id="IPR002176">
    <property type="entry name" value="X-over_junc_endoDNase_RuvC"/>
</dbReference>
<proteinExistence type="inferred from homology"/>
<keyword evidence="2" id="KW-0963">Cytoplasm</keyword>
<dbReference type="GO" id="GO:0006310">
    <property type="term" value="P:DNA recombination"/>
    <property type="evidence" value="ECO:0007669"/>
    <property type="project" value="UniProtKB-UniRule"/>
</dbReference>
<evidence type="ECO:0000256" key="1">
    <source>
        <dbReference type="ARBA" id="ARBA00009518"/>
    </source>
</evidence>
<evidence type="ECO:0000256" key="7">
    <source>
        <dbReference type="ARBA" id="ARBA00022801"/>
    </source>
</evidence>
<evidence type="ECO:0000256" key="9">
    <source>
        <dbReference type="ARBA" id="ARBA00023125"/>
    </source>
</evidence>
<accession>A0A7C4TCJ5</accession>
<keyword evidence="6" id="KW-0227">DNA damage</keyword>
<evidence type="ECO:0000256" key="4">
    <source>
        <dbReference type="ARBA" id="ARBA00022723"/>
    </source>
</evidence>
<keyword evidence="5" id="KW-0255">Endonuclease</keyword>
<dbReference type="GO" id="GO:0008821">
    <property type="term" value="F:crossover junction DNA endonuclease activity"/>
    <property type="evidence" value="ECO:0007669"/>
    <property type="project" value="UniProtKB-UniRule"/>
</dbReference>
<dbReference type="GO" id="GO:0046872">
    <property type="term" value="F:metal ion binding"/>
    <property type="evidence" value="ECO:0007669"/>
    <property type="project" value="UniProtKB-KW"/>
</dbReference>
<keyword evidence="10" id="KW-0233">DNA recombination</keyword>
<evidence type="ECO:0000256" key="10">
    <source>
        <dbReference type="ARBA" id="ARBA00023172"/>
    </source>
</evidence>
<evidence type="ECO:0000256" key="5">
    <source>
        <dbReference type="ARBA" id="ARBA00022759"/>
    </source>
</evidence>
<dbReference type="EMBL" id="DTGZ01000147">
    <property type="protein sequence ID" value="HGV98204.1"/>
    <property type="molecule type" value="Genomic_DNA"/>
</dbReference>
<dbReference type="AlphaFoldDB" id="A0A7C4TCJ5"/>
<dbReference type="EC" id="3.1.21.10" evidence="13"/>
<evidence type="ECO:0000256" key="6">
    <source>
        <dbReference type="ARBA" id="ARBA00022763"/>
    </source>
</evidence>
<keyword evidence="8" id="KW-0460">Magnesium</keyword>
<dbReference type="PRINTS" id="PR00696">
    <property type="entry name" value="RSOLVASERUVC"/>
</dbReference>
<keyword evidence="3" id="KW-0540">Nuclease</keyword>
<reference evidence="14" key="1">
    <citation type="journal article" date="2020" name="mSystems">
        <title>Genome- and Community-Level Interaction Insights into Carbon Utilization and Element Cycling Functions of Hydrothermarchaeota in Hydrothermal Sediment.</title>
        <authorList>
            <person name="Zhou Z."/>
            <person name="Liu Y."/>
            <person name="Xu W."/>
            <person name="Pan J."/>
            <person name="Luo Z.H."/>
            <person name="Li M."/>
        </authorList>
    </citation>
    <scope>NUCLEOTIDE SEQUENCE [LARGE SCALE GENOMIC DNA]</scope>
    <source>
        <strain evidence="14">SpSt-774</strain>
    </source>
</reference>
<protein>
    <recommendedName>
        <fullName evidence="13">Crossover junction endodeoxyribonuclease RuvC</fullName>
        <ecNumber evidence="13">3.1.21.10</ecNumber>
    </recommendedName>
</protein>
<evidence type="ECO:0000256" key="8">
    <source>
        <dbReference type="ARBA" id="ARBA00022842"/>
    </source>
</evidence>
<comment type="similarity">
    <text evidence="1">Belongs to the RuvC family.</text>
</comment>
<dbReference type="PANTHER" id="PTHR30194">
    <property type="entry name" value="CROSSOVER JUNCTION ENDODEOXYRIBONUCLEASE RUVC"/>
    <property type="match status" value="1"/>
</dbReference>
<keyword evidence="9" id="KW-0238">DNA-binding</keyword>
<name>A0A7C4TCJ5_UNCW3</name>
<evidence type="ECO:0000256" key="12">
    <source>
        <dbReference type="ARBA" id="ARBA00029354"/>
    </source>
</evidence>
<evidence type="ECO:0000256" key="2">
    <source>
        <dbReference type="ARBA" id="ARBA00022490"/>
    </source>
</evidence>
<sequence length="151" mass="17284">MKIIGIDPGISATGYGILADNDRITRGTIRPRDKDYIKRIKTICEKIQSLLRHHKPDFVALEKAFYQKNVSSLIRISELRGAILYVLQQSRVKILEYTPAQIKLTTTGNGRASKKQVRFIIERILLKDESRDSHHAIDALAIAYTARRKIR</sequence>
<dbReference type="Pfam" id="PF02075">
    <property type="entry name" value="RuvC"/>
    <property type="match status" value="1"/>
</dbReference>
<dbReference type="CDD" id="cd16962">
    <property type="entry name" value="RuvC"/>
    <property type="match status" value="1"/>
</dbReference>
<keyword evidence="11" id="KW-0234">DNA repair</keyword>
<dbReference type="InterPro" id="IPR012337">
    <property type="entry name" value="RNaseH-like_sf"/>
</dbReference>
<dbReference type="PANTHER" id="PTHR30194:SF3">
    <property type="entry name" value="CROSSOVER JUNCTION ENDODEOXYRIBONUCLEASE RUVC"/>
    <property type="match status" value="1"/>
</dbReference>
<comment type="catalytic activity">
    <reaction evidence="12">
        <text>Endonucleolytic cleavage at a junction such as a reciprocal single-stranded crossover between two homologous DNA duplexes (Holliday junction).</text>
        <dbReference type="EC" id="3.1.21.10"/>
    </reaction>
</comment>
<keyword evidence="4" id="KW-0479">Metal-binding</keyword>
<dbReference type="GO" id="GO:0006281">
    <property type="term" value="P:DNA repair"/>
    <property type="evidence" value="ECO:0007669"/>
    <property type="project" value="UniProtKB-KW"/>
</dbReference>
<keyword evidence="7 14" id="KW-0378">Hydrolase</keyword>
<gene>
    <name evidence="14" type="primary">ruvC</name>
    <name evidence="14" type="ORF">ENV60_07905</name>
</gene>
<evidence type="ECO:0000256" key="13">
    <source>
        <dbReference type="NCBIfam" id="TIGR00228"/>
    </source>
</evidence>
<comment type="caution">
    <text evidence="14">The sequence shown here is derived from an EMBL/GenBank/DDBJ whole genome shotgun (WGS) entry which is preliminary data.</text>
</comment>
<dbReference type="InterPro" id="IPR036397">
    <property type="entry name" value="RNaseH_sf"/>
</dbReference>
<evidence type="ECO:0000256" key="11">
    <source>
        <dbReference type="ARBA" id="ARBA00023204"/>
    </source>
</evidence>
<evidence type="ECO:0000256" key="3">
    <source>
        <dbReference type="ARBA" id="ARBA00022722"/>
    </source>
</evidence>
<organism evidence="14">
    <name type="scientific">candidate division WOR-3 bacterium</name>
    <dbReference type="NCBI Taxonomy" id="2052148"/>
    <lineage>
        <taxon>Bacteria</taxon>
        <taxon>Bacteria division WOR-3</taxon>
    </lineage>
</organism>
<dbReference type="FunFam" id="3.30.420.10:FF:000002">
    <property type="entry name" value="Crossover junction endodeoxyribonuclease RuvC"/>
    <property type="match status" value="1"/>
</dbReference>
<evidence type="ECO:0000313" key="14">
    <source>
        <dbReference type="EMBL" id="HGV98204.1"/>
    </source>
</evidence>